<comment type="subcellular location">
    <subcellularLocation>
        <location evidence="2 5">Secreted</location>
    </subcellularLocation>
</comment>
<dbReference type="EMBL" id="ML119108">
    <property type="protein sequence ID" value="RPB16672.1"/>
    <property type="molecule type" value="Genomic_DNA"/>
</dbReference>
<evidence type="ECO:0000313" key="9">
    <source>
        <dbReference type="Proteomes" id="UP000277580"/>
    </source>
</evidence>
<dbReference type="EC" id="1.14.99.56" evidence="5"/>
<keyword evidence="9" id="KW-1185">Reference proteome</keyword>
<dbReference type="InterPro" id="IPR049892">
    <property type="entry name" value="AA9"/>
</dbReference>
<evidence type="ECO:0000256" key="1">
    <source>
        <dbReference type="ARBA" id="ARBA00001973"/>
    </source>
</evidence>
<dbReference type="CDD" id="cd21175">
    <property type="entry name" value="LPMO_AA9"/>
    <property type="match status" value="1"/>
</dbReference>
<keyword evidence="3 5" id="KW-0964">Secreted</keyword>
<dbReference type="GO" id="GO:0005576">
    <property type="term" value="C:extracellular region"/>
    <property type="evidence" value="ECO:0007669"/>
    <property type="project" value="UniProtKB-SubCell"/>
</dbReference>
<name>A0A3N4L597_9PEZI</name>
<comment type="function">
    <text evidence="5">Lytic polysaccharide monooxygenase (LMPO) that depolymerizes crystalline and amorphous polysaccharides via the oxidation of scissile alpha- or beta-(1-4)-glycosidic bonds, yielding C1 and/or C4 oxidation products. Catalysis by LPMOs requires the reduction of the active-site copper from Cu(II) to Cu(I) by a reducing agent and H(2)O(2) or O(2) as a cosubstrate.</text>
</comment>
<comment type="catalytic activity">
    <reaction evidence="5">
        <text>[(1-&gt;4)-beta-D-glucosyl]n+m + reduced acceptor + O2 = 4-dehydro-beta-D-glucosyl-[(1-&gt;4)-beta-D-glucosyl]n-1 + [(1-&gt;4)-beta-D-glucosyl]m + acceptor + H2O.</text>
        <dbReference type="EC" id="1.14.99.56"/>
    </reaction>
</comment>
<keyword evidence="6" id="KW-0732">Signal</keyword>
<dbReference type="PANTHER" id="PTHR33353:SF1">
    <property type="entry name" value="ENDO-BETA-1,4-GLUCANASE D"/>
    <property type="match status" value="1"/>
</dbReference>
<evidence type="ECO:0000256" key="6">
    <source>
        <dbReference type="SAM" id="SignalP"/>
    </source>
</evidence>
<feature type="signal peptide" evidence="6">
    <location>
        <begin position="1"/>
        <end position="17"/>
    </location>
</feature>
<dbReference type="InterPro" id="IPR005103">
    <property type="entry name" value="AA9_LPMO"/>
</dbReference>
<organism evidence="8 9">
    <name type="scientific">Morchella conica CCBAS932</name>
    <dbReference type="NCBI Taxonomy" id="1392247"/>
    <lineage>
        <taxon>Eukaryota</taxon>
        <taxon>Fungi</taxon>
        <taxon>Dikarya</taxon>
        <taxon>Ascomycota</taxon>
        <taxon>Pezizomycotina</taxon>
        <taxon>Pezizomycetes</taxon>
        <taxon>Pezizales</taxon>
        <taxon>Morchellaceae</taxon>
        <taxon>Morchella</taxon>
    </lineage>
</organism>
<keyword evidence="5" id="KW-0136">Cellulose degradation</keyword>
<gene>
    <name evidence="8" type="ORF">P167DRAFT_570436</name>
</gene>
<dbReference type="AlphaFoldDB" id="A0A3N4L597"/>
<keyword evidence="5" id="KW-0119">Carbohydrate metabolism</keyword>
<comment type="domain">
    <text evidence="5">Has a modular structure: an endo-beta-1,4-glucanase catalytic module at the N-terminus, a linker rich in serines and threonines, and a C-terminal carbohydrate-binding module (CBM).</text>
</comment>
<keyword evidence="4 5" id="KW-1015">Disulfide bond</keyword>
<dbReference type="Gene3D" id="2.70.50.70">
    <property type="match status" value="1"/>
</dbReference>
<dbReference type="GO" id="GO:0030245">
    <property type="term" value="P:cellulose catabolic process"/>
    <property type="evidence" value="ECO:0007669"/>
    <property type="project" value="UniProtKB-UniRule"/>
</dbReference>
<dbReference type="STRING" id="1392247.A0A3N4L597"/>
<feature type="domain" description="Auxiliary Activity family 9 catalytic" evidence="7">
    <location>
        <begin position="18"/>
        <end position="210"/>
    </location>
</feature>
<comment type="cofactor">
    <cofactor evidence="1">
        <name>Cu(2+)</name>
        <dbReference type="ChEBI" id="CHEBI:29036"/>
    </cofactor>
</comment>
<reference evidence="8 9" key="1">
    <citation type="journal article" date="2018" name="Nat. Ecol. Evol.">
        <title>Pezizomycetes genomes reveal the molecular basis of ectomycorrhizal truffle lifestyle.</title>
        <authorList>
            <person name="Murat C."/>
            <person name="Payen T."/>
            <person name="Noel B."/>
            <person name="Kuo A."/>
            <person name="Morin E."/>
            <person name="Chen J."/>
            <person name="Kohler A."/>
            <person name="Krizsan K."/>
            <person name="Balestrini R."/>
            <person name="Da Silva C."/>
            <person name="Montanini B."/>
            <person name="Hainaut M."/>
            <person name="Levati E."/>
            <person name="Barry K.W."/>
            <person name="Belfiori B."/>
            <person name="Cichocki N."/>
            <person name="Clum A."/>
            <person name="Dockter R.B."/>
            <person name="Fauchery L."/>
            <person name="Guy J."/>
            <person name="Iotti M."/>
            <person name="Le Tacon F."/>
            <person name="Lindquist E.A."/>
            <person name="Lipzen A."/>
            <person name="Malagnac F."/>
            <person name="Mello A."/>
            <person name="Molinier V."/>
            <person name="Miyauchi S."/>
            <person name="Poulain J."/>
            <person name="Riccioni C."/>
            <person name="Rubini A."/>
            <person name="Sitrit Y."/>
            <person name="Splivallo R."/>
            <person name="Traeger S."/>
            <person name="Wang M."/>
            <person name="Zifcakova L."/>
            <person name="Wipf D."/>
            <person name="Zambonelli A."/>
            <person name="Paolocci F."/>
            <person name="Nowrousian M."/>
            <person name="Ottonello S."/>
            <person name="Baldrian P."/>
            <person name="Spatafora J.W."/>
            <person name="Henrissat B."/>
            <person name="Nagy L.G."/>
            <person name="Aury J.M."/>
            <person name="Wincker P."/>
            <person name="Grigoriev I.V."/>
            <person name="Bonfante P."/>
            <person name="Martin F.M."/>
        </authorList>
    </citation>
    <scope>NUCLEOTIDE SEQUENCE [LARGE SCALE GENOMIC DNA]</scope>
    <source>
        <strain evidence="8 9">CCBAS932</strain>
    </source>
</reference>
<dbReference type="PANTHER" id="PTHR33353">
    <property type="entry name" value="PUTATIVE (AFU_ORTHOLOGUE AFUA_1G12560)-RELATED"/>
    <property type="match status" value="1"/>
</dbReference>
<evidence type="ECO:0000259" key="7">
    <source>
        <dbReference type="Pfam" id="PF03443"/>
    </source>
</evidence>
<dbReference type="Proteomes" id="UP000277580">
    <property type="component" value="Unassembled WGS sequence"/>
</dbReference>
<dbReference type="Pfam" id="PF03443">
    <property type="entry name" value="AA9"/>
    <property type="match status" value="1"/>
</dbReference>
<evidence type="ECO:0000256" key="3">
    <source>
        <dbReference type="ARBA" id="ARBA00022525"/>
    </source>
</evidence>
<accession>A0A3N4L597</accession>
<dbReference type="OrthoDB" id="4849160at2759"/>
<dbReference type="GO" id="GO:0008810">
    <property type="term" value="F:cellulase activity"/>
    <property type="evidence" value="ECO:0007669"/>
    <property type="project" value="UniProtKB-UniRule"/>
</dbReference>
<dbReference type="InParanoid" id="A0A3N4L597"/>
<proteinExistence type="predicted"/>
<dbReference type="GO" id="GO:0030248">
    <property type="term" value="F:cellulose binding"/>
    <property type="evidence" value="ECO:0007669"/>
    <property type="project" value="UniProtKB-UniRule"/>
</dbReference>
<sequence>MLKVTLLLTVLAGLASAHQNFHQLWVNGATTGYEKCIRMPPSNNPVTDVTSNDITCNVNGNATPFTSVDVCTANAGDEITVLWDLSSHPGPITHMLYGPVSDAQSATGIGSWTKIEETDQVDGVWANVIMEGNGGMHTFTLPSNLASGDYLLRSEMEALHSSTTLGGTQFYIGCAQLRITGPGGSCSPTITLPGDYQASDDNIYISDFYYGFDAATFTAPGGPVATCT</sequence>
<keyword evidence="5" id="KW-0624">Polysaccharide degradation</keyword>
<protein>
    <recommendedName>
        <fullName evidence="5">AA9 family lytic polysaccharide monooxygenase</fullName>
        <ecNumber evidence="5">1.14.99.56</ecNumber>
    </recommendedName>
    <alternativeName>
        <fullName evidence="5">Endo-beta-1,4-glucanase</fullName>
    </alternativeName>
    <alternativeName>
        <fullName evidence="5">Glycosyl hydrolase 61 family protein</fullName>
    </alternativeName>
</protein>
<evidence type="ECO:0000256" key="2">
    <source>
        <dbReference type="ARBA" id="ARBA00004613"/>
    </source>
</evidence>
<evidence type="ECO:0000256" key="5">
    <source>
        <dbReference type="RuleBase" id="RU368122"/>
    </source>
</evidence>
<feature type="chain" id="PRO_5018091517" description="AA9 family lytic polysaccharide monooxygenase" evidence="6">
    <location>
        <begin position="18"/>
        <end position="228"/>
    </location>
</feature>
<evidence type="ECO:0000256" key="4">
    <source>
        <dbReference type="ARBA" id="ARBA00023157"/>
    </source>
</evidence>
<evidence type="ECO:0000313" key="8">
    <source>
        <dbReference type="EMBL" id="RPB16672.1"/>
    </source>
</evidence>